<evidence type="ECO:0000313" key="6">
    <source>
        <dbReference type="EMBL" id="MCY9520115.1"/>
    </source>
</evidence>
<evidence type="ECO:0000256" key="2">
    <source>
        <dbReference type="ARBA" id="ARBA00023125"/>
    </source>
</evidence>
<evidence type="ECO:0000256" key="4">
    <source>
        <dbReference type="PROSITE-ProRule" id="PRU00335"/>
    </source>
</evidence>
<evidence type="ECO:0000313" key="7">
    <source>
        <dbReference type="Proteomes" id="UP001207626"/>
    </source>
</evidence>
<evidence type="ECO:0000256" key="3">
    <source>
        <dbReference type="ARBA" id="ARBA00023163"/>
    </source>
</evidence>
<dbReference type="Gene3D" id="1.10.357.10">
    <property type="entry name" value="Tetracycline Repressor, domain 2"/>
    <property type="match status" value="1"/>
</dbReference>
<dbReference type="InterPro" id="IPR036271">
    <property type="entry name" value="Tet_transcr_reg_TetR-rel_C_sf"/>
</dbReference>
<keyword evidence="1" id="KW-0805">Transcription regulation</keyword>
<dbReference type="PROSITE" id="PS01081">
    <property type="entry name" value="HTH_TETR_1"/>
    <property type="match status" value="1"/>
</dbReference>
<dbReference type="InterPro" id="IPR023772">
    <property type="entry name" value="DNA-bd_HTH_TetR-type_CS"/>
</dbReference>
<gene>
    <name evidence="6" type="ORF">M5X09_10560</name>
</gene>
<dbReference type="PROSITE" id="PS50977">
    <property type="entry name" value="HTH_TETR_2"/>
    <property type="match status" value="1"/>
</dbReference>
<dbReference type="Pfam" id="PF16925">
    <property type="entry name" value="TetR_C_13"/>
    <property type="match status" value="1"/>
</dbReference>
<dbReference type="EMBL" id="JAMDLW010000012">
    <property type="protein sequence ID" value="MCY9520115.1"/>
    <property type="molecule type" value="Genomic_DNA"/>
</dbReference>
<dbReference type="Proteomes" id="UP001207626">
    <property type="component" value="Unassembled WGS sequence"/>
</dbReference>
<feature type="domain" description="HTH tetR-type" evidence="5">
    <location>
        <begin position="25"/>
        <end position="85"/>
    </location>
</feature>
<dbReference type="InterPro" id="IPR001647">
    <property type="entry name" value="HTH_TetR"/>
</dbReference>
<dbReference type="Gene3D" id="1.10.10.60">
    <property type="entry name" value="Homeodomain-like"/>
    <property type="match status" value="1"/>
</dbReference>
<sequence length="217" mass="25000">MLTTVHEKSYITNMKRNSSYRVRKTSNREVVLQIASQLFLTSGYQQTSIDDIVNASRVSKANIYYHFKNKEDILLSVLDQLVNHYHEGIASIVSQHHVPVIARIEFILRMLSYESLQRNCQAGCPFLTLHAQTSRESEAVRDKIRHFIHQQTLTIEQLLIEGKSKNELHAALPVKQTAALIISLWEGGLFLAHANGDGDFLQRVFISLEWMLRDRQR</sequence>
<dbReference type="SUPFAM" id="SSF48498">
    <property type="entry name" value="Tetracyclin repressor-like, C-terminal domain"/>
    <property type="match status" value="1"/>
</dbReference>
<dbReference type="SUPFAM" id="SSF46689">
    <property type="entry name" value="Homeodomain-like"/>
    <property type="match status" value="1"/>
</dbReference>
<dbReference type="PANTHER" id="PTHR47506:SF1">
    <property type="entry name" value="HTH-TYPE TRANSCRIPTIONAL REGULATOR YJDC"/>
    <property type="match status" value="1"/>
</dbReference>
<evidence type="ECO:0000259" key="5">
    <source>
        <dbReference type="PROSITE" id="PS50977"/>
    </source>
</evidence>
<dbReference type="InterPro" id="IPR009057">
    <property type="entry name" value="Homeodomain-like_sf"/>
</dbReference>
<dbReference type="InterPro" id="IPR011075">
    <property type="entry name" value="TetR_C"/>
</dbReference>
<evidence type="ECO:0000256" key="1">
    <source>
        <dbReference type="ARBA" id="ARBA00023015"/>
    </source>
</evidence>
<feature type="DNA-binding region" description="H-T-H motif" evidence="4">
    <location>
        <begin position="48"/>
        <end position="67"/>
    </location>
</feature>
<dbReference type="Pfam" id="PF00440">
    <property type="entry name" value="TetR_N"/>
    <property type="match status" value="1"/>
</dbReference>
<keyword evidence="2 4" id="KW-0238">DNA-binding</keyword>
<dbReference type="RefSeq" id="WP_087432274.1">
    <property type="nucleotide sequence ID" value="NZ_JAMDLV010000018.1"/>
</dbReference>
<accession>A0ABT4DS95</accession>
<proteinExistence type="predicted"/>
<name>A0ABT4DS95_9BACL</name>
<comment type="caution">
    <text evidence="6">The sequence shown here is derived from an EMBL/GenBank/DDBJ whole genome shotgun (WGS) entry which is preliminary data.</text>
</comment>
<reference evidence="6 7" key="1">
    <citation type="submission" date="2022-05" db="EMBL/GenBank/DDBJ databases">
        <title>Genome Sequencing of Bee-Associated Microbes.</title>
        <authorList>
            <person name="Dunlap C."/>
        </authorList>
    </citation>
    <scope>NUCLEOTIDE SEQUENCE [LARGE SCALE GENOMIC DNA]</scope>
    <source>
        <strain evidence="6 7">NRRL NRS-1438</strain>
    </source>
</reference>
<keyword evidence="7" id="KW-1185">Reference proteome</keyword>
<dbReference type="PANTHER" id="PTHR47506">
    <property type="entry name" value="TRANSCRIPTIONAL REGULATORY PROTEIN"/>
    <property type="match status" value="1"/>
</dbReference>
<keyword evidence="3" id="KW-0804">Transcription</keyword>
<protein>
    <submittedName>
        <fullName evidence="6">TetR/AcrR family transcriptional regulator</fullName>
    </submittedName>
</protein>
<organism evidence="6 7">
    <name type="scientific">Paenibacillus apiarius</name>
    <dbReference type="NCBI Taxonomy" id="46240"/>
    <lineage>
        <taxon>Bacteria</taxon>
        <taxon>Bacillati</taxon>
        <taxon>Bacillota</taxon>
        <taxon>Bacilli</taxon>
        <taxon>Bacillales</taxon>
        <taxon>Paenibacillaceae</taxon>
        <taxon>Paenibacillus</taxon>
    </lineage>
</organism>
<dbReference type="PRINTS" id="PR00455">
    <property type="entry name" value="HTHTETR"/>
</dbReference>